<dbReference type="GO" id="GO:0006629">
    <property type="term" value="P:lipid metabolic process"/>
    <property type="evidence" value="ECO:0007669"/>
    <property type="project" value="UniProtKB-KW"/>
</dbReference>
<keyword evidence="2" id="KW-0964">Secreted</keyword>
<evidence type="ECO:0000256" key="3">
    <source>
        <dbReference type="ARBA" id="ARBA00022729"/>
    </source>
</evidence>
<evidence type="ECO:0000256" key="5">
    <source>
        <dbReference type="ARBA" id="ARBA00023098"/>
    </source>
</evidence>
<sequence>MRYSIFIATFYLFIPFSILEAKNNYPIVLIHGFIGWGPEEMGGYNYWGGNYSYVEYLDSLGYEVYNVSVGPISSNWDCAVEAYYQIKGGQVDYGEKHSKQYGIIQKPVGKKWPGLYPKWDVDHPIHIIGHSMGGQTARRLQYLLETQIYVDSSQTIPESSDLLGQKHQNWIRSITTMSSPHNGTTLSDIVTKSVPFLQDFIGLAAVMDNRFYSFDLEQWGFKKNNEESWSRYFTRIRSHSAWGTKNFSSWDVSLEGSRQLNTLAVANKNIYYFSFATSNTHLDTLSGNHVPNKDMSLILRPNARAMGKKIDYWADSKSTDSTWFENDGIVNTISMMRPTTGLNGPDPITIHKGNDDFVPGSWYYMGKLTMDHRTLMGHGSISDDLRNSILILLKEHAEILYALPSF</sequence>
<dbReference type="Pfam" id="PF24708">
    <property type="entry name" value="Lip_C"/>
    <property type="match status" value="1"/>
</dbReference>
<dbReference type="GO" id="GO:0004806">
    <property type="term" value="F:triacylglycerol lipase activity"/>
    <property type="evidence" value="ECO:0007669"/>
    <property type="project" value="UniProtKB-EC"/>
</dbReference>
<dbReference type="GO" id="GO:0005576">
    <property type="term" value="C:extracellular region"/>
    <property type="evidence" value="ECO:0007669"/>
    <property type="project" value="UniProtKB-SubCell"/>
</dbReference>
<accession>A0A075HZX8</accession>
<evidence type="ECO:0000259" key="6">
    <source>
        <dbReference type="Pfam" id="PF24708"/>
    </source>
</evidence>
<evidence type="ECO:0000256" key="2">
    <source>
        <dbReference type="ARBA" id="ARBA00022525"/>
    </source>
</evidence>
<feature type="domain" description="Lipase-like C-terminal" evidence="6">
    <location>
        <begin position="23"/>
        <end position="339"/>
    </location>
</feature>
<evidence type="ECO:0000256" key="4">
    <source>
        <dbReference type="ARBA" id="ARBA00022801"/>
    </source>
</evidence>
<dbReference type="Gene3D" id="3.40.50.1820">
    <property type="entry name" value="alpha/beta hydrolase"/>
    <property type="match status" value="1"/>
</dbReference>
<comment type="subcellular location">
    <subcellularLocation>
        <location evidence="1">Secreted</location>
    </subcellularLocation>
</comment>
<dbReference type="PANTHER" id="PTHR34043">
    <property type="entry name" value="ALPHA/BETA-HYDROLASES SUPERFAMILY PROTEIN"/>
    <property type="match status" value="1"/>
</dbReference>
<evidence type="ECO:0000313" key="7">
    <source>
        <dbReference type="EMBL" id="AIF19338.1"/>
    </source>
</evidence>
<dbReference type="InterPro" id="IPR029058">
    <property type="entry name" value="AB_hydrolase_fold"/>
</dbReference>
<keyword evidence="4 7" id="KW-0378">Hydrolase</keyword>
<keyword evidence="3" id="KW-0732">Signal</keyword>
<keyword evidence="5" id="KW-0443">Lipid metabolism</keyword>
<dbReference type="SUPFAM" id="SSF53474">
    <property type="entry name" value="alpha/beta-Hydrolases"/>
    <property type="match status" value="1"/>
</dbReference>
<dbReference type="InterPro" id="IPR056304">
    <property type="entry name" value="Lip-like_C"/>
</dbReference>
<name>A0A075HZX8_9EURY</name>
<dbReference type="PANTHER" id="PTHR34043:SF3">
    <property type="entry name" value="ALPHA_BETA-HYDROLASES SUPERFAMILY PROTEIN"/>
    <property type="match status" value="1"/>
</dbReference>
<reference evidence="7" key="1">
    <citation type="journal article" date="2014" name="Genome Biol. Evol.">
        <title>Pangenome evidence for extensive interdomain horizontal transfer affecting lineage core and shell genes in uncultured planktonic thaumarchaeota and euryarchaeota.</title>
        <authorList>
            <person name="Deschamps P."/>
            <person name="Zivanovic Y."/>
            <person name="Moreira D."/>
            <person name="Rodriguez-Valera F."/>
            <person name="Lopez-Garcia P."/>
        </authorList>
    </citation>
    <scope>NUCLEOTIDE SEQUENCE</scope>
</reference>
<dbReference type="AlphaFoldDB" id="A0A075HZX8"/>
<proteinExistence type="predicted"/>
<dbReference type="EMBL" id="KF901135">
    <property type="protein sequence ID" value="AIF19338.1"/>
    <property type="molecule type" value="Genomic_DNA"/>
</dbReference>
<evidence type="ECO:0000256" key="1">
    <source>
        <dbReference type="ARBA" id="ARBA00004613"/>
    </source>
</evidence>
<organism evidence="7">
    <name type="scientific">uncultured marine group II/III euryarchaeote KM3_86_F07</name>
    <dbReference type="NCBI Taxonomy" id="1456529"/>
    <lineage>
        <taxon>Archaea</taxon>
        <taxon>Methanobacteriati</taxon>
        <taxon>Methanobacteriota</taxon>
        <taxon>environmental samples</taxon>
    </lineage>
</organism>
<protein>
    <submittedName>
        <fullName evidence="7">Lipase</fullName>
        <ecNumber evidence="7">3.1.1.3</ecNumber>
    </submittedName>
</protein>
<dbReference type="EC" id="3.1.1.3" evidence="7"/>